<evidence type="ECO:0000313" key="2">
    <source>
        <dbReference type="Proteomes" id="UP000198781"/>
    </source>
</evidence>
<organism evidence="1 2">
    <name type="scientific">Paracidovorax valerianellae</name>
    <dbReference type="NCBI Taxonomy" id="187868"/>
    <lineage>
        <taxon>Bacteria</taxon>
        <taxon>Pseudomonadati</taxon>
        <taxon>Pseudomonadota</taxon>
        <taxon>Betaproteobacteria</taxon>
        <taxon>Burkholderiales</taxon>
        <taxon>Comamonadaceae</taxon>
        <taxon>Paracidovorax</taxon>
    </lineage>
</organism>
<dbReference type="AlphaFoldDB" id="A0A1G7F8G8"/>
<keyword evidence="2" id="KW-1185">Reference proteome</keyword>
<name>A0A1G7F8G8_9BURK</name>
<dbReference type="EMBL" id="FMZC01000027">
    <property type="protein sequence ID" value="SDE72250.1"/>
    <property type="molecule type" value="Genomic_DNA"/>
</dbReference>
<dbReference type="RefSeq" id="WP_092746118.1">
    <property type="nucleotide sequence ID" value="NZ_FMZC01000027.1"/>
</dbReference>
<protein>
    <submittedName>
        <fullName evidence="1">Uncharacterized protein</fullName>
    </submittedName>
</protein>
<reference evidence="1 2" key="1">
    <citation type="submission" date="2016-10" db="EMBL/GenBank/DDBJ databases">
        <authorList>
            <person name="de Groot N.N."/>
        </authorList>
    </citation>
    <scope>NUCLEOTIDE SEQUENCE [LARGE SCALE GENOMIC DNA]</scope>
    <source>
        <strain evidence="1 2">DSM 16619</strain>
    </source>
</reference>
<gene>
    <name evidence="1" type="ORF">SAMN05192589_12731</name>
</gene>
<dbReference type="OrthoDB" id="8910503at2"/>
<accession>A0A1G7F8G8</accession>
<evidence type="ECO:0000313" key="1">
    <source>
        <dbReference type="EMBL" id="SDE72250.1"/>
    </source>
</evidence>
<sequence length="94" mass="10755">MISHFPPVLPRLAQEQRQLFHAVLRQWLTAAPAPECDKLILARERHAPGQKCSMLTLVRSCFMQPALRADLPESLVHLLVQRQWLAPAQQRRAA</sequence>
<dbReference type="STRING" id="187868.SAMN05192589_12731"/>
<proteinExistence type="predicted"/>
<dbReference type="Proteomes" id="UP000198781">
    <property type="component" value="Unassembled WGS sequence"/>
</dbReference>